<dbReference type="SUPFAM" id="SSF52283">
    <property type="entry name" value="Formate/glycerate dehydrogenase catalytic domain-like"/>
    <property type="match status" value="1"/>
</dbReference>
<feature type="binding site" evidence="5">
    <location>
        <position position="341"/>
    </location>
    <ligand>
        <name>NAD(+)</name>
        <dbReference type="ChEBI" id="CHEBI:57540"/>
    </ligand>
</feature>
<dbReference type="GO" id="GO:0006730">
    <property type="term" value="P:one-carbon metabolic process"/>
    <property type="evidence" value="ECO:0007669"/>
    <property type="project" value="UniProtKB-UniRule"/>
</dbReference>
<evidence type="ECO:0000256" key="2">
    <source>
        <dbReference type="ARBA" id="ARBA00022563"/>
    </source>
</evidence>
<dbReference type="AlphaFoldDB" id="A0A7Y0L3J7"/>
<keyword evidence="6 9" id="KW-0378">Hydrolase</keyword>
<feature type="binding site" evidence="5">
    <location>
        <begin position="151"/>
        <end position="153"/>
    </location>
    <ligand>
        <name>NAD(+)</name>
        <dbReference type="ChEBI" id="CHEBI:57540"/>
    </ligand>
</feature>
<dbReference type="GO" id="GO:0005829">
    <property type="term" value="C:cytosol"/>
    <property type="evidence" value="ECO:0007669"/>
    <property type="project" value="TreeGrafter"/>
</dbReference>
<dbReference type="PIRSF" id="PIRSF001109">
    <property type="entry name" value="Ad_hcy_hydrolase"/>
    <property type="match status" value="1"/>
</dbReference>
<evidence type="ECO:0000256" key="1">
    <source>
        <dbReference type="ARBA" id="ARBA00007122"/>
    </source>
</evidence>
<dbReference type="GO" id="GO:0033353">
    <property type="term" value="P:S-adenosylmethionine cycle"/>
    <property type="evidence" value="ECO:0007669"/>
    <property type="project" value="TreeGrafter"/>
</dbReference>
<comment type="caution">
    <text evidence="9">The sequence shown here is derived from an EMBL/GenBank/DDBJ whole genome shotgun (WGS) entry which is preliminary data.</text>
</comment>
<evidence type="ECO:0000259" key="8">
    <source>
        <dbReference type="SMART" id="SM00997"/>
    </source>
</evidence>
<dbReference type="RefSeq" id="WP_169098443.1">
    <property type="nucleotide sequence ID" value="NZ_JABBVZ010000020.1"/>
</dbReference>
<proteinExistence type="inferred from homology"/>
<keyword evidence="2 6" id="KW-0554">One-carbon metabolism</keyword>
<dbReference type="EC" id="3.13.2.1" evidence="4 6"/>
<comment type="similarity">
    <text evidence="1 7">Belongs to the adenosylhomocysteinase family.</text>
</comment>
<evidence type="ECO:0000256" key="3">
    <source>
        <dbReference type="ARBA" id="ARBA00023027"/>
    </source>
</evidence>
<dbReference type="SMART" id="SM00996">
    <property type="entry name" value="AdoHcyase"/>
    <property type="match status" value="1"/>
</dbReference>
<feature type="binding site" evidence="5">
    <location>
        <position position="237"/>
    </location>
    <ligand>
        <name>NAD(+)</name>
        <dbReference type="ChEBI" id="CHEBI:57540"/>
    </ligand>
</feature>
<reference evidence="9 10" key="1">
    <citation type="submission" date="2020-04" db="EMBL/GenBank/DDBJ databases">
        <authorList>
            <person name="Zhang R."/>
            <person name="Schippers A."/>
        </authorList>
    </citation>
    <scope>NUCLEOTIDE SEQUENCE [LARGE SCALE GENOMIC DNA]</scope>
    <source>
        <strain evidence="9 10">DSM 109850</strain>
    </source>
</reference>
<dbReference type="Gene3D" id="3.40.50.1480">
    <property type="entry name" value="Adenosylhomocysteinase-like"/>
    <property type="match status" value="1"/>
</dbReference>
<dbReference type="InterPro" id="IPR000043">
    <property type="entry name" value="Adenosylhomocysteinase-like"/>
</dbReference>
<dbReference type="InterPro" id="IPR020082">
    <property type="entry name" value="S-Ado-L-homoCys_hydrolase_CS"/>
</dbReference>
<keyword evidence="3 5" id="KW-0520">NAD</keyword>
<dbReference type="GO" id="GO:0004013">
    <property type="term" value="F:adenosylhomocysteinase activity"/>
    <property type="evidence" value="ECO:0007669"/>
    <property type="project" value="UniProtKB-UniRule"/>
</dbReference>
<dbReference type="CDD" id="cd00401">
    <property type="entry name" value="SAHH"/>
    <property type="match status" value="1"/>
</dbReference>
<dbReference type="EMBL" id="JABBVZ010000020">
    <property type="protein sequence ID" value="NMP22282.1"/>
    <property type="molecule type" value="Genomic_DNA"/>
</dbReference>
<name>A0A7Y0L3J7_9FIRM</name>
<dbReference type="Gene3D" id="3.40.50.720">
    <property type="entry name" value="NAD(P)-binding Rossmann-like Domain"/>
    <property type="match status" value="1"/>
</dbReference>
<evidence type="ECO:0000313" key="9">
    <source>
        <dbReference type="EMBL" id="NMP22282.1"/>
    </source>
</evidence>
<evidence type="ECO:0000256" key="5">
    <source>
        <dbReference type="PIRSR" id="PIRSR001109-2"/>
    </source>
</evidence>
<dbReference type="PROSITE" id="PS00739">
    <property type="entry name" value="ADOHCYASE_2"/>
    <property type="match status" value="1"/>
</dbReference>
<dbReference type="SUPFAM" id="SSF51735">
    <property type="entry name" value="NAD(P)-binding Rossmann-fold domains"/>
    <property type="match status" value="1"/>
</dbReference>
<sequence length="413" mass="44667">MPEHTLKFPELAPSGHHKMNWVTGHMPILGQIRRRYEKDKPLLGQRIAISLHLEAKTAVLAELLHIGGADVAITSSNPLTAQDDVAAALSERGVQVHAFRGASDQEFDQLHQRVLDIEPTLIIDDGGELTERLHGSRSALAAQVLGGAEETTTGVLRLKALARQGRLTYPMILVNDADMKHLFDNRYGTGQSTWDGIIRSTNLVVAGKTVVVAGYGWCGRGVADRARGLGARVIVTEVNPVRANEALMDGHQVMTMEQAALLGDYFITVTGNTGVVRQEHFNAMKDGAILANAGHFDVEVDVRALKQLAVATRPGRSSEVTGYEMPDGRVLWLLAEGRLVNLAAGDGHPAEIMDLTFALQALSLEDLLEHPREAGVYPVSPAVDAWVASIRLQSLGITIDELTPEQTAYLGQS</sequence>
<feature type="binding site" evidence="5">
    <location>
        <begin position="293"/>
        <end position="295"/>
    </location>
    <ligand>
        <name>NAD(+)</name>
        <dbReference type="ChEBI" id="CHEBI:57540"/>
    </ligand>
</feature>
<dbReference type="InterPro" id="IPR036291">
    <property type="entry name" value="NAD(P)-bd_dom_sf"/>
</dbReference>
<dbReference type="InterPro" id="IPR015878">
    <property type="entry name" value="Ado_hCys_hydrolase_NAD-bd"/>
</dbReference>
<feature type="domain" description="S-adenosyl-L-homocysteine hydrolase NAD binding" evidence="8">
    <location>
        <begin position="185"/>
        <end position="347"/>
    </location>
</feature>
<evidence type="ECO:0000256" key="6">
    <source>
        <dbReference type="RuleBase" id="RU000548"/>
    </source>
</evidence>
<dbReference type="Pfam" id="PF00670">
    <property type="entry name" value="AdoHcyase_NAD"/>
    <property type="match status" value="1"/>
</dbReference>
<protein>
    <recommendedName>
        <fullName evidence="4 6">Adenosylhomocysteinase</fullName>
        <ecNumber evidence="4 6">3.13.2.1</ecNumber>
    </recommendedName>
</protein>
<dbReference type="PANTHER" id="PTHR23420">
    <property type="entry name" value="ADENOSYLHOMOCYSTEINASE"/>
    <property type="match status" value="1"/>
</dbReference>
<comment type="catalytic activity">
    <reaction evidence="6">
        <text>S-adenosyl-L-homocysteine + H2O = L-homocysteine + adenosine</text>
        <dbReference type="Rhea" id="RHEA:21708"/>
        <dbReference type="ChEBI" id="CHEBI:15377"/>
        <dbReference type="ChEBI" id="CHEBI:16335"/>
        <dbReference type="ChEBI" id="CHEBI:57856"/>
        <dbReference type="ChEBI" id="CHEBI:58199"/>
        <dbReference type="EC" id="3.13.2.1"/>
    </reaction>
</comment>
<dbReference type="Pfam" id="PF05221">
    <property type="entry name" value="AdoHcyase"/>
    <property type="match status" value="2"/>
</dbReference>
<dbReference type="NCBIfam" id="NF004005">
    <property type="entry name" value="PRK05476.2-3"/>
    <property type="match status" value="1"/>
</dbReference>
<feature type="binding site" evidence="5">
    <location>
        <position position="348"/>
    </location>
    <ligand>
        <name>NAD(+)</name>
        <dbReference type="ChEBI" id="CHEBI:57540"/>
    </ligand>
</feature>
<evidence type="ECO:0000313" key="10">
    <source>
        <dbReference type="Proteomes" id="UP000533476"/>
    </source>
</evidence>
<accession>A0A7Y0L3J7</accession>
<dbReference type="NCBIfam" id="TIGR00936">
    <property type="entry name" value="ahcY"/>
    <property type="match status" value="1"/>
</dbReference>
<dbReference type="Proteomes" id="UP000533476">
    <property type="component" value="Unassembled WGS sequence"/>
</dbReference>
<dbReference type="SMART" id="SM00997">
    <property type="entry name" value="AdoHcyase_NAD"/>
    <property type="match status" value="1"/>
</dbReference>
<dbReference type="UniPathway" id="UPA00314">
    <property type="reaction ID" value="UER00076"/>
</dbReference>
<keyword evidence="10" id="KW-1185">Reference proteome</keyword>
<feature type="binding site" evidence="5">
    <location>
        <begin position="216"/>
        <end position="221"/>
    </location>
    <ligand>
        <name>NAD(+)</name>
        <dbReference type="ChEBI" id="CHEBI:57540"/>
    </ligand>
</feature>
<organism evidence="9 10">
    <name type="scientific">Sulfobacillus harzensis</name>
    <dbReference type="NCBI Taxonomy" id="2729629"/>
    <lineage>
        <taxon>Bacteria</taxon>
        <taxon>Bacillati</taxon>
        <taxon>Bacillota</taxon>
        <taxon>Clostridia</taxon>
        <taxon>Eubacteriales</taxon>
        <taxon>Clostridiales Family XVII. Incertae Sedis</taxon>
        <taxon>Sulfobacillus</taxon>
    </lineage>
</organism>
<comment type="pathway">
    <text evidence="6">Amino-acid biosynthesis; L-homocysteine biosynthesis; L-homocysteine from S-adenosyl-L-homocysteine: step 1/1.</text>
</comment>
<evidence type="ECO:0000256" key="7">
    <source>
        <dbReference type="RuleBase" id="RU004166"/>
    </source>
</evidence>
<dbReference type="PANTHER" id="PTHR23420:SF0">
    <property type="entry name" value="ADENOSYLHOMOCYSTEINASE"/>
    <property type="match status" value="1"/>
</dbReference>
<comment type="cofactor">
    <cofactor evidence="5 6">
        <name>NAD(+)</name>
        <dbReference type="ChEBI" id="CHEBI:57540"/>
    </cofactor>
    <text evidence="5 6">Binds 1 NAD(+) per subunit.</text>
</comment>
<evidence type="ECO:0000256" key="4">
    <source>
        <dbReference type="NCBIfam" id="TIGR00936"/>
    </source>
</evidence>
<dbReference type="InterPro" id="IPR042172">
    <property type="entry name" value="Adenosylhomocyst_ase-like_sf"/>
</dbReference>
<gene>
    <name evidence="9" type="ORF">HIJ39_07940</name>
</gene>